<evidence type="ECO:0000259" key="8">
    <source>
        <dbReference type="Pfam" id="PF03958"/>
    </source>
</evidence>
<evidence type="ECO:0000256" key="5">
    <source>
        <dbReference type="RuleBase" id="RU004004"/>
    </source>
</evidence>
<evidence type="ECO:0000259" key="7">
    <source>
        <dbReference type="Pfam" id="PF00263"/>
    </source>
</evidence>
<dbReference type="InterPro" id="IPR038591">
    <property type="entry name" value="NolW-like_sf"/>
</dbReference>
<evidence type="ECO:0000256" key="4">
    <source>
        <dbReference type="RuleBase" id="RU004003"/>
    </source>
</evidence>
<feature type="non-terminal residue" evidence="9">
    <location>
        <position position="1"/>
    </location>
</feature>
<evidence type="ECO:0000256" key="1">
    <source>
        <dbReference type="ARBA" id="ARBA00004370"/>
    </source>
</evidence>
<dbReference type="InterPro" id="IPR005644">
    <property type="entry name" value="NolW-like"/>
</dbReference>
<comment type="subcellular location">
    <subcellularLocation>
        <location evidence="5">Cell outer membrane</location>
    </subcellularLocation>
    <subcellularLocation>
        <location evidence="1">Membrane</location>
    </subcellularLocation>
</comment>
<organism evidence="9 10">
    <name type="scientific">Simkania negevensis</name>
    <dbReference type="NCBI Taxonomy" id="83561"/>
    <lineage>
        <taxon>Bacteria</taxon>
        <taxon>Pseudomonadati</taxon>
        <taxon>Chlamydiota</taxon>
        <taxon>Chlamydiia</taxon>
        <taxon>Parachlamydiales</taxon>
        <taxon>Simkaniaceae</taxon>
        <taxon>Simkania</taxon>
    </lineage>
</organism>
<gene>
    <name evidence="9" type="ORF">JYU14_03485</name>
</gene>
<keyword evidence="2" id="KW-0732">Signal</keyword>
<dbReference type="Pfam" id="PF03958">
    <property type="entry name" value="Secretin_N"/>
    <property type="match status" value="1"/>
</dbReference>
<evidence type="ECO:0000313" key="10">
    <source>
        <dbReference type="Proteomes" id="UP000722121"/>
    </source>
</evidence>
<comment type="caution">
    <text evidence="9">The sequence shown here is derived from an EMBL/GenBank/DDBJ whole genome shotgun (WGS) entry which is preliminary data.</text>
</comment>
<evidence type="ECO:0000256" key="2">
    <source>
        <dbReference type="ARBA" id="ARBA00022729"/>
    </source>
</evidence>
<sequence>MDVELTEELAEVNRQLYQARIDLETIYVRAQALYQSGAPEEELAPFLEEIERIKKIIWSEERSWRNASSERTKESGYALWHQPETTLAQLVMAYGSQDFLYLVPEELKQKKLTVASTLAVPRESWDEVLRLALEENGVGVKELSPFVRQLYIYKDNASVFRYILDSQEALQVLPDDTRICYFFHPMGGEVHRTVDVLKKFSNATTTVIRVVGDKVAVIASVGKINEFIKLHDFVATQQAGTAYALIPLTRMNADEAEKILKAVFKGRGYLDRSVSNAKNSEGKEDGDGLLVIAMKERGGALFLMGPEKLVARAQATIEKLESSMAAPTEKTVYWYTCKHSEAEEVAKVLHKVYGRLVSEPSLLSSKTGSPPASKGNVPEPTNIPHSVPNEDRLIVAPSVISPHAFDTSNDSDASHGSFIVDSKTGSIIMVVEKRALSELKELIKKIDVPKQMVQVEVLLFEKKINDQTNFGLNLLRMGSSAGQEHATGLSWDNRSSTTENKGILAFILSRAKASSGFPAYDVAYNFLLSQEDVQINASPSITTVNQTPAQIALVEEISVNTGVIELDSKSKNATLLKDSYARMQYGITIELTPTINSGGNDEEKFITLATDITFDTTKPSKDNRPEVSRRHITNEVRIADGQTVILGGLRRKITTDSKESIPFLGEIPGVGKLFSSTVLTDQQTEMFVFLTPKIIADPIQDIERLRIEALQRRPGDIPEFLSALHYAREQEKSRAMRNTMHILFGNEKPTKGSHYIHGDHREQ</sequence>
<dbReference type="InterPro" id="IPR001775">
    <property type="entry name" value="GspD/PilQ"/>
</dbReference>
<feature type="domain" description="Type II/III secretion system secretin-like" evidence="7">
    <location>
        <begin position="529"/>
        <end position="695"/>
    </location>
</feature>
<dbReference type="InterPro" id="IPR050810">
    <property type="entry name" value="Bact_Secretion_Sys_Channel"/>
</dbReference>
<keyword evidence="10" id="KW-1185">Reference proteome</keyword>
<accession>A0ABS3AQW5</accession>
<feature type="region of interest" description="Disordered" evidence="6">
    <location>
        <begin position="362"/>
        <end position="388"/>
    </location>
</feature>
<dbReference type="Gene3D" id="3.30.1370.120">
    <property type="match status" value="1"/>
</dbReference>
<evidence type="ECO:0000256" key="6">
    <source>
        <dbReference type="SAM" id="MobiDB-lite"/>
    </source>
</evidence>
<keyword evidence="5" id="KW-0813">Transport</keyword>
<name>A0ABS3AQW5_9BACT</name>
<dbReference type="Pfam" id="PF00263">
    <property type="entry name" value="Secretin"/>
    <property type="match status" value="1"/>
</dbReference>
<dbReference type="InterPro" id="IPR004846">
    <property type="entry name" value="T2SS/T3SS_dom"/>
</dbReference>
<feature type="domain" description="NolW-like" evidence="8">
    <location>
        <begin position="335"/>
        <end position="451"/>
    </location>
</feature>
<reference evidence="9 10" key="1">
    <citation type="submission" date="2021-02" db="EMBL/GenBank/DDBJ databases">
        <title>Activity-based single-cell genomes from oceanic crustal fluid captures similar information to metagenomic and metatranscriptomic surveys with orders of magnitude less sampling.</title>
        <authorList>
            <person name="D'Angelo T.S."/>
            <person name="Orcutt B.N."/>
        </authorList>
    </citation>
    <scope>NUCLEOTIDE SEQUENCE [LARGE SCALE GENOMIC DNA]</scope>
    <source>
        <strain evidence="9">AH-315-G07</strain>
    </source>
</reference>
<evidence type="ECO:0000256" key="3">
    <source>
        <dbReference type="ARBA" id="ARBA00023136"/>
    </source>
</evidence>
<dbReference type="Proteomes" id="UP000722121">
    <property type="component" value="Unassembled WGS sequence"/>
</dbReference>
<keyword evidence="3" id="KW-0472">Membrane</keyword>
<dbReference type="PANTHER" id="PTHR30332">
    <property type="entry name" value="PROBABLE GENERAL SECRETION PATHWAY PROTEIN D"/>
    <property type="match status" value="1"/>
</dbReference>
<dbReference type="PRINTS" id="PR00811">
    <property type="entry name" value="BCTERIALGSPD"/>
</dbReference>
<dbReference type="PANTHER" id="PTHR30332:SF24">
    <property type="entry name" value="SECRETIN GSPD-RELATED"/>
    <property type="match status" value="1"/>
</dbReference>
<comment type="similarity">
    <text evidence="4">Belongs to the bacterial secretin family.</text>
</comment>
<dbReference type="EMBL" id="JAFITR010000068">
    <property type="protein sequence ID" value="MBN4067127.1"/>
    <property type="molecule type" value="Genomic_DNA"/>
</dbReference>
<proteinExistence type="inferred from homology"/>
<evidence type="ECO:0000313" key="9">
    <source>
        <dbReference type="EMBL" id="MBN4067127.1"/>
    </source>
</evidence>
<protein>
    <submittedName>
        <fullName evidence="9">Type II secretion system protein GspD</fullName>
    </submittedName>
</protein>